<keyword evidence="3" id="KW-0560">Oxidoreductase</keyword>
<dbReference type="GO" id="GO:0004791">
    <property type="term" value="F:thioredoxin-disulfide reductase (NADPH) activity"/>
    <property type="evidence" value="ECO:0007669"/>
    <property type="project" value="UniProtKB-EC"/>
</dbReference>
<dbReference type="PANTHER" id="PTHR48105">
    <property type="entry name" value="THIOREDOXIN REDUCTASE 1-RELATED-RELATED"/>
    <property type="match status" value="1"/>
</dbReference>
<dbReference type="PRINTS" id="PR00469">
    <property type="entry name" value="PNDRDTASEII"/>
</dbReference>
<dbReference type="GeneID" id="88848910"/>
<proteinExistence type="predicted"/>
<dbReference type="Proteomes" id="UP000273154">
    <property type="component" value="Chromosome"/>
</dbReference>
<sequence>MSLLRTHELVVIGGGPAGLSAAIYATRAGLTPVVIESGSFGGQISTTDELDNYPGLDNVGGVELGERMRAHAERLGAEFSYDAIKSIELDAGTATFRLQGEESYEASAVVYAAGASPRKVGFVGENAYLGRGVSYCATCDGMFYRGKQVFVVGGGNTACEEATYLARLAEKVTLLVRKDHLRAMSSLANSVLENPKIEVRYLTSIVELRGREGAVTSLPDTIVLSVGEAGATPHIEELSFAPGSFGVFVAVGREPRSELVSDLVDLDADGYVLTNDSMETRTPGLFCAGDVRTKPLRQVVTAASDGAVAAVSAATYLSRL</sequence>
<evidence type="ECO:0000313" key="9">
    <source>
        <dbReference type="Proteomes" id="UP000273154"/>
    </source>
</evidence>
<dbReference type="SUPFAM" id="SSF51905">
    <property type="entry name" value="FAD/NAD(P)-binding domain"/>
    <property type="match status" value="1"/>
</dbReference>
<evidence type="ECO:0000256" key="6">
    <source>
        <dbReference type="ARBA" id="ARBA00048132"/>
    </source>
</evidence>
<keyword evidence="2" id="KW-0274">FAD</keyword>
<feature type="domain" description="FAD/NAD(P)-binding" evidence="7">
    <location>
        <begin position="8"/>
        <end position="306"/>
    </location>
</feature>
<reference evidence="9" key="1">
    <citation type="submission" date="2018-11" db="EMBL/GenBank/DDBJ databases">
        <title>Comparative genomics of Parolsenella catena and Libanicoccus massiliensis: Reclassification of Libanicoccus massiliensis as Parolsenella massiliensis comb. nov.</title>
        <authorList>
            <person name="Sakamoto M."/>
            <person name="Ikeyama N."/>
            <person name="Murakami T."/>
            <person name="Mori H."/>
            <person name="Yuki M."/>
            <person name="Ohkuma M."/>
        </authorList>
    </citation>
    <scope>NUCLEOTIDE SEQUENCE [LARGE SCALE GENOMIC DNA]</scope>
    <source>
        <strain evidence="9">JCM 31932</strain>
    </source>
</reference>
<dbReference type="PROSITE" id="PS00573">
    <property type="entry name" value="PYRIDINE_REDOX_2"/>
    <property type="match status" value="1"/>
</dbReference>
<organism evidence="8 9">
    <name type="scientific">Parolsenella catena</name>
    <dbReference type="NCBI Taxonomy" id="2003188"/>
    <lineage>
        <taxon>Bacteria</taxon>
        <taxon>Bacillati</taxon>
        <taxon>Actinomycetota</taxon>
        <taxon>Coriobacteriia</taxon>
        <taxon>Coriobacteriales</taxon>
        <taxon>Atopobiaceae</taxon>
        <taxon>Parolsenella</taxon>
    </lineage>
</organism>
<dbReference type="Pfam" id="PF07992">
    <property type="entry name" value="Pyr_redox_2"/>
    <property type="match status" value="1"/>
</dbReference>
<dbReference type="AlphaFoldDB" id="A0A3G9JXI2"/>
<dbReference type="InterPro" id="IPR036188">
    <property type="entry name" value="FAD/NAD-bd_sf"/>
</dbReference>
<dbReference type="Gene3D" id="3.50.50.60">
    <property type="entry name" value="FAD/NAD(P)-binding domain"/>
    <property type="match status" value="2"/>
</dbReference>
<keyword evidence="9" id="KW-1185">Reference proteome</keyword>
<protein>
    <submittedName>
        <fullName evidence="8">Thioredoxin reductase</fullName>
    </submittedName>
</protein>
<comment type="catalytic activity">
    <reaction evidence="6">
        <text>[thioredoxin]-dithiol + NADP(+) = [thioredoxin]-disulfide + NADPH + H(+)</text>
        <dbReference type="Rhea" id="RHEA:20345"/>
        <dbReference type="Rhea" id="RHEA-COMP:10698"/>
        <dbReference type="Rhea" id="RHEA-COMP:10700"/>
        <dbReference type="ChEBI" id="CHEBI:15378"/>
        <dbReference type="ChEBI" id="CHEBI:29950"/>
        <dbReference type="ChEBI" id="CHEBI:50058"/>
        <dbReference type="ChEBI" id="CHEBI:57783"/>
        <dbReference type="ChEBI" id="CHEBI:58349"/>
        <dbReference type="EC" id="1.8.1.9"/>
    </reaction>
</comment>
<evidence type="ECO:0000256" key="4">
    <source>
        <dbReference type="ARBA" id="ARBA00023157"/>
    </source>
</evidence>
<accession>A0A3G9JXI2</accession>
<dbReference type="OrthoDB" id="109585at2"/>
<dbReference type="InterPro" id="IPR050097">
    <property type="entry name" value="Ferredoxin-NADP_redctase_2"/>
</dbReference>
<dbReference type="RefSeq" id="WP_126421815.1">
    <property type="nucleotide sequence ID" value="NZ_AP019367.1"/>
</dbReference>
<evidence type="ECO:0000313" key="8">
    <source>
        <dbReference type="EMBL" id="BBH50197.1"/>
    </source>
</evidence>
<dbReference type="EMBL" id="AP019367">
    <property type="protein sequence ID" value="BBH50197.1"/>
    <property type="molecule type" value="Genomic_DNA"/>
</dbReference>
<dbReference type="KEGG" id="pcat:Pcatena_07840"/>
<evidence type="ECO:0000256" key="1">
    <source>
        <dbReference type="ARBA" id="ARBA00022630"/>
    </source>
</evidence>
<gene>
    <name evidence="8" type="primary">trxB2</name>
    <name evidence="8" type="ORF">Pcatena_07840</name>
</gene>
<evidence type="ECO:0000256" key="2">
    <source>
        <dbReference type="ARBA" id="ARBA00022827"/>
    </source>
</evidence>
<dbReference type="InterPro" id="IPR008255">
    <property type="entry name" value="Pyr_nucl-diS_OxRdtase_2_AS"/>
</dbReference>
<name>A0A3G9JXI2_9ACTN</name>
<keyword evidence="5" id="KW-0676">Redox-active center</keyword>
<evidence type="ECO:0000256" key="5">
    <source>
        <dbReference type="ARBA" id="ARBA00023284"/>
    </source>
</evidence>
<evidence type="ECO:0000256" key="3">
    <source>
        <dbReference type="ARBA" id="ARBA00023002"/>
    </source>
</evidence>
<keyword evidence="4" id="KW-1015">Disulfide bond</keyword>
<keyword evidence="1" id="KW-0285">Flavoprotein</keyword>
<dbReference type="InterPro" id="IPR023753">
    <property type="entry name" value="FAD/NAD-binding_dom"/>
</dbReference>
<evidence type="ECO:0000259" key="7">
    <source>
        <dbReference type="Pfam" id="PF07992"/>
    </source>
</evidence>
<dbReference type="PRINTS" id="PR00368">
    <property type="entry name" value="FADPNR"/>
</dbReference>